<dbReference type="AlphaFoldDB" id="A0AAQ3Y5I9"/>
<dbReference type="Gene3D" id="3.20.20.80">
    <property type="entry name" value="Glycosidases"/>
    <property type="match status" value="1"/>
</dbReference>
<evidence type="ECO:0000256" key="4">
    <source>
        <dbReference type="PROSITE-ProRule" id="PRU10055"/>
    </source>
</evidence>
<dbReference type="FunFam" id="3.20.20.80:FF:000004">
    <property type="entry name" value="Beta-glucosidase 6-phospho-beta-glucosidase"/>
    <property type="match status" value="1"/>
</dbReference>
<evidence type="ECO:0000256" key="5">
    <source>
        <dbReference type="RuleBase" id="RU003690"/>
    </source>
</evidence>
<evidence type="ECO:0000256" key="2">
    <source>
        <dbReference type="ARBA" id="ARBA00022801"/>
    </source>
</evidence>
<dbReference type="PRINTS" id="PR00131">
    <property type="entry name" value="GLHYDRLASE1"/>
</dbReference>
<dbReference type="GO" id="GO:0005829">
    <property type="term" value="C:cytosol"/>
    <property type="evidence" value="ECO:0007669"/>
    <property type="project" value="TreeGrafter"/>
</dbReference>
<reference evidence="7" key="2">
    <citation type="submission" date="2024-03" db="EMBL/GenBank/DDBJ databases">
        <title>The Genome Sequence of Enterococcus sp. DIV0205d.</title>
        <authorList>
            <consortium name="The Broad Institute Genomics Platform"/>
            <consortium name="The Broad Institute Microbial Omics Core"/>
            <consortium name="The Broad Institute Genomic Center for Infectious Diseases"/>
            <person name="Earl A."/>
            <person name="Manson A."/>
            <person name="Gilmore M."/>
            <person name="Schwartman J."/>
            <person name="Shea T."/>
            <person name="Abouelleil A."/>
            <person name="Cao P."/>
            <person name="Chapman S."/>
            <person name="Cusick C."/>
            <person name="Young S."/>
            <person name="Neafsey D."/>
            <person name="Nusbaum C."/>
            <person name="Birren B."/>
        </authorList>
    </citation>
    <scope>NUCLEOTIDE SEQUENCE</scope>
    <source>
        <strain evidence="7">7F3_DIV0205</strain>
    </source>
</reference>
<dbReference type="GO" id="GO:0016052">
    <property type="term" value="P:carbohydrate catabolic process"/>
    <property type="evidence" value="ECO:0007669"/>
    <property type="project" value="TreeGrafter"/>
</dbReference>
<dbReference type="InterPro" id="IPR001360">
    <property type="entry name" value="Glyco_hydro_1"/>
</dbReference>
<reference evidence="7" key="1">
    <citation type="submission" date="2017-05" db="EMBL/GenBank/DDBJ databases">
        <authorList>
            <consortium name="The Broad Institute Genomics Platform"/>
            <consortium name="The Broad Institute Genomic Center for Infectious Diseases"/>
            <person name="Earl A."/>
            <person name="Manson A."/>
            <person name="Schwartman J."/>
            <person name="Gilmore M."/>
            <person name="Abouelleil A."/>
            <person name="Cao P."/>
            <person name="Chapman S."/>
            <person name="Cusick C."/>
            <person name="Shea T."/>
            <person name="Young S."/>
            <person name="Neafsey D."/>
            <person name="Nusbaum C."/>
            <person name="Birren B."/>
        </authorList>
    </citation>
    <scope>NUCLEOTIDE SEQUENCE</scope>
    <source>
        <strain evidence="7">7F3_DIV0205</strain>
    </source>
</reference>
<accession>A0AAQ3Y5I9</accession>
<name>A0AAQ3Y5I9_9ENTE</name>
<dbReference type="PANTHER" id="PTHR10353:SF136">
    <property type="entry name" value="ARYL-PHOSPHO-BETA-D-GLUCOSIDASE BGLC"/>
    <property type="match status" value="1"/>
</dbReference>
<dbReference type="InterPro" id="IPR018120">
    <property type="entry name" value="Glyco_hydro_1_AS"/>
</dbReference>
<evidence type="ECO:0000256" key="6">
    <source>
        <dbReference type="RuleBase" id="RU004468"/>
    </source>
</evidence>
<dbReference type="GO" id="GO:0008422">
    <property type="term" value="F:beta-glucosidase activity"/>
    <property type="evidence" value="ECO:0007669"/>
    <property type="project" value="TreeGrafter"/>
</dbReference>
<protein>
    <submittedName>
        <fullName evidence="7">6-phospho-beta-glucosidase</fullName>
    </submittedName>
</protein>
<feature type="active site" description="Nucleophile" evidence="4">
    <location>
        <position position="370"/>
    </location>
</feature>
<dbReference type="SUPFAM" id="SSF51445">
    <property type="entry name" value="(Trans)glycosidases"/>
    <property type="match status" value="1"/>
</dbReference>
<dbReference type="Proteomes" id="UP000194948">
    <property type="component" value="Chromosome"/>
</dbReference>
<dbReference type="RefSeq" id="WP_086314613.1">
    <property type="nucleotide sequence ID" value="NZ_CP147244.1"/>
</dbReference>
<keyword evidence="2 6" id="KW-0378">Hydrolase</keyword>
<evidence type="ECO:0000313" key="8">
    <source>
        <dbReference type="Proteomes" id="UP000194948"/>
    </source>
</evidence>
<evidence type="ECO:0000256" key="1">
    <source>
        <dbReference type="ARBA" id="ARBA00010838"/>
    </source>
</evidence>
<evidence type="ECO:0000256" key="3">
    <source>
        <dbReference type="ARBA" id="ARBA00023295"/>
    </source>
</evidence>
<dbReference type="InterPro" id="IPR017853">
    <property type="entry name" value="GH"/>
</dbReference>
<keyword evidence="8" id="KW-1185">Reference proteome</keyword>
<proteinExistence type="inferred from homology"/>
<gene>
    <name evidence="7" type="ORF">A5821_002196</name>
</gene>
<comment type="similarity">
    <text evidence="1 5">Belongs to the glycosyl hydrolase 1 family.</text>
</comment>
<evidence type="ECO:0000313" key="7">
    <source>
        <dbReference type="EMBL" id="WYK01070.1"/>
    </source>
</evidence>
<dbReference type="InterPro" id="IPR033132">
    <property type="entry name" value="GH_1_N_CS"/>
</dbReference>
<dbReference type="EMBL" id="CP147244">
    <property type="protein sequence ID" value="WYK01070.1"/>
    <property type="molecule type" value="Genomic_DNA"/>
</dbReference>
<organism evidence="7 8">
    <name type="scientific">Candidatus Enterococcus palustris</name>
    <dbReference type="NCBI Taxonomy" id="1834189"/>
    <lineage>
        <taxon>Bacteria</taxon>
        <taxon>Bacillati</taxon>
        <taxon>Bacillota</taxon>
        <taxon>Bacilli</taxon>
        <taxon>Lactobacillales</taxon>
        <taxon>Enterococcaceae</taxon>
        <taxon>Enterococcus</taxon>
    </lineage>
</organism>
<dbReference type="Pfam" id="PF00232">
    <property type="entry name" value="Glyco_hydro_1"/>
    <property type="match status" value="1"/>
</dbReference>
<sequence>MPSFPNEFLWGAATAAYQVEGAYLEDGKTLSVVDESIAPEYADTSIASDHYHRFEEDIRLMKELGLTAYRFSIAWTRILPDGRGKINQAGVDFYTQLIDELLKNKIEPIVTIYHFDLPVVLQEEYGGFSSRKIIPDFIEYCRVLFEQFGDRVKYWLTINEQSNMFLLPYLITFTEENEQSLLKQKYEMNHIMTLAHASAVKLCHQLLPDAKIGPAIGISPVYPKTCDPKDILAAEKAEELRNTFFLELYCKGNYLPAMQAYMREHDCQPTIEAGDMELIKEGRCDFLGLNYYDSKTVEHVTAYDRGKELVINKSGEVGSTEKEVIEGIYKGCNNPYLDRNDWDWEIDPEGLRITLNRIYQRYEVPLIITENGLGAVDTLTVDKQIHDEYRIDYLKKHLEQVHLAMVQDGIEVFGFCPWSFIDLISTTSGFRKRYGFVYVDRTDTEIKELIRYKKDSFYWYQGVIRRNRKGFEL</sequence>
<dbReference type="PROSITE" id="PS00572">
    <property type="entry name" value="GLYCOSYL_HYDROL_F1_1"/>
    <property type="match status" value="1"/>
</dbReference>
<dbReference type="PANTHER" id="PTHR10353">
    <property type="entry name" value="GLYCOSYL HYDROLASE"/>
    <property type="match status" value="1"/>
</dbReference>
<keyword evidence="3 6" id="KW-0326">Glycosidase</keyword>
<dbReference type="PROSITE" id="PS00653">
    <property type="entry name" value="GLYCOSYL_HYDROL_F1_2"/>
    <property type="match status" value="1"/>
</dbReference>